<protein>
    <recommendedName>
        <fullName evidence="3">DUF2971 domain-containing protein</fullName>
    </recommendedName>
</protein>
<dbReference type="RefSeq" id="WP_039588950.1">
    <property type="nucleotide sequence ID" value="NZ_JQGJ02000004.1"/>
</dbReference>
<dbReference type="Pfam" id="PF11185">
    <property type="entry name" value="DUF2971"/>
    <property type="match status" value="1"/>
</dbReference>
<organism evidence="1 2">
    <name type="scientific">Pseudomonas frederiksbergensis</name>
    <dbReference type="NCBI Taxonomy" id="104087"/>
    <lineage>
        <taxon>Bacteria</taxon>
        <taxon>Pseudomonadati</taxon>
        <taxon>Pseudomonadota</taxon>
        <taxon>Gammaproteobacteria</taxon>
        <taxon>Pseudomonadales</taxon>
        <taxon>Pseudomonadaceae</taxon>
        <taxon>Pseudomonas</taxon>
    </lineage>
</organism>
<name>A0A0B1Z905_9PSED</name>
<gene>
    <name evidence="1" type="ORF">JZ00_03660</name>
</gene>
<dbReference type="InterPro" id="IPR021352">
    <property type="entry name" value="DUF2971"/>
</dbReference>
<proteinExistence type="predicted"/>
<evidence type="ECO:0008006" key="3">
    <source>
        <dbReference type="Google" id="ProtNLM"/>
    </source>
</evidence>
<dbReference type="AlphaFoldDB" id="A0A0B1Z905"/>
<comment type="caution">
    <text evidence="1">The sequence shown here is derived from an EMBL/GenBank/DDBJ whole genome shotgun (WGS) entry which is preliminary data.</text>
</comment>
<dbReference type="OrthoDB" id="4119964at2"/>
<evidence type="ECO:0000313" key="2">
    <source>
        <dbReference type="Proteomes" id="UP000030949"/>
    </source>
</evidence>
<accession>A0A0B1Z905</accession>
<dbReference type="EMBL" id="JQGJ01000002">
    <property type="protein sequence ID" value="KHK65882.1"/>
    <property type="molecule type" value="Genomic_DNA"/>
</dbReference>
<reference evidence="2" key="1">
    <citation type="submission" date="2015-03" db="EMBL/GenBank/DDBJ databases">
        <title>Pseudomonas frederiksbergensis hydrocarbon degrader.</title>
        <authorList>
            <person name="Brown L.M."/>
            <person name="Ruiz O.N."/>
            <person name="Mueller S."/>
            <person name="Gunasekera T.S."/>
        </authorList>
    </citation>
    <scope>NUCLEOTIDE SEQUENCE [LARGE SCALE GENOMIC DNA]</scope>
    <source>
        <strain evidence="2">SI8</strain>
    </source>
</reference>
<sequence>MLLYKYRSAMGSADNDNTRRIFSSSSLYYAKASTFNDPFDAQVNVEPNSSRAEAIDRHWLILRERARGRGGFIDSVQGTHSNATFNIERIYDKVLNDTHIDHDRYYRDMIDSFGIVSLAENPDNLLLWAHYATNHYGMCLGFEWDETGLPPAEEVIYQNRYRTLEYYSHTEAELAAISLLQKSADWAYEREWRSVAKPEMEYNSSFAPDEHYERELEGLRSNPSQSPYYSEEQLKEKYTFLVGNVTVEGSGPKVFNQSALKEVVFGMRMSQSDVIDHINAIESYGFKPKFFQARKNPKRYQVDIHEL</sequence>
<dbReference type="Proteomes" id="UP000030949">
    <property type="component" value="Unassembled WGS sequence"/>
</dbReference>
<evidence type="ECO:0000313" key="1">
    <source>
        <dbReference type="EMBL" id="KHK65882.1"/>
    </source>
</evidence>